<organism evidence="1 2">
    <name type="scientific">Mycena citricolor</name>
    <dbReference type="NCBI Taxonomy" id="2018698"/>
    <lineage>
        <taxon>Eukaryota</taxon>
        <taxon>Fungi</taxon>
        <taxon>Dikarya</taxon>
        <taxon>Basidiomycota</taxon>
        <taxon>Agaricomycotina</taxon>
        <taxon>Agaricomycetes</taxon>
        <taxon>Agaricomycetidae</taxon>
        <taxon>Agaricales</taxon>
        <taxon>Marasmiineae</taxon>
        <taxon>Mycenaceae</taxon>
        <taxon>Mycena</taxon>
    </lineage>
</organism>
<keyword evidence="2" id="KW-1185">Reference proteome</keyword>
<gene>
    <name evidence="1" type="ORF">MYCIT1_LOCUS1311</name>
</gene>
<protein>
    <submittedName>
        <fullName evidence="1">Uncharacterized protein</fullName>
    </submittedName>
</protein>
<evidence type="ECO:0000313" key="2">
    <source>
        <dbReference type="Proteomes" id="UP001295794"/>
    </source>
</evidence>
<dbReference type="EMBL" id="CAVNYO010000020">
    <property type="protein sequence ID" value="CAK5262524.1"/>
    <property type="molecule type" value="Genomic_DNA"/>
</dbReference>
<reference evidence="1" key="1">
    <citation type="submission" date="2023-11" db="EMBL/GenBank/DDBJ databases">
        <authorList>
            <person name="De Vega J J."/>
            <person name="De Vega J J."/>
        </authorList>
    </citation>
    <scope>NUCLEOTIDE SEQUENCE</scope>
</reference>
<evidence type="ECO:0000313" key="1">
    <source>
        <dbReference type="EMBL" id="CAK5262524.1"/>
    </source>
</evidence>
<proteinExistence type="predicted"/>
<dbReference type="AlphaFoldDB" id="A0AAD2JUE9"/>
<sequence>MAWRHYTKYIIVYLSFLDSPCGSFASAPSSMTWPYSLIRFGSTR</sequence>
<dbReference type="Proteomes" id="UP001295794">
    <property type="component" value="Unassembled WGS sequence"/>
</dbReference>
<comment type="caution">
    <text evidence="1">The sequence shown here is derived from an EMBL/GenBank/DDBJ whole genome shotgun (WGS) entry which is preliminary data.</text>
</comment>
<name>A0AAD2JUE9_9AGAR</name>
<accession>A0AAD2JUE9</accession>